<organism evidence="2 3">
    <name type="scientific">Parathermosynechococcus lividus PCC 6715</name>
    <dbReference type="NCBI Taxonomy" id="1917166"/>
    <lineage>
        <taxon>Bacteria</taxon>
        <taxon>Bacillati</taxon>
        <taxon>Cyanobacteriota</taxon>
        <taxon>Cyanophyceae</taxon>
        <taxon>Acaryochloridales</taxon>
        <taxon>Thermosynechococcaceae</taxon>
        <taxon>Parathermosynechococcus</taxon>
    </lineage>
</organism>
<dbReference type="KEGG" id="slw:BRW62_01070"/>
<name>A0A2D2PZ92_PARLV</name>
<dbReference type="Proteomes" id="UP000231057">
    <property type="component" value="Chromosome"/>
</dbReference>
<dbReference type="AlphaFoldDB" id="A0A2D2PZ92"/>
<evidence type="ECO:0000256" key="1">
    <source>
        <dbReference type="SAM" id="MobiDB-lite"/>
    </source>
</evidence>
<gene>
    <name evidence="2" type="ORF">BRW62_01070</name>
</gene>
<reference evidence="2 3" key="1">
    <citation type="submission" date="2016-11" db="EMBL/GenBank/DDBJ databases">
        <title>Complete genome sequence of thermophilic cyanobacteria strain Synechococcus sp. PCC6715.</title>
        <authorList>
            <person name="Tang J."/>
            <person name="Daroch M."/>
            <person name="Liang Y."/>
            <person name="Jiang D."/>
            <person name="Shah M."/>
        </authorList>
    </citation>
    <scope>NUCLEOTIDE SEQUENCE [LARGE SCALE GENOMIC DNA]</scope>
    <source>
        <strain evidence="2 3">PCC 6715</strain>
    </source>
</reference>
<feature type="region of interest" description="Disordered" evidence="1">
    <location>
        <begin position="175"/>
        <end position="194"/>
    </location>
</feature>
<evidence type="ECO:0000313" key="2">
    <source>
        <dbReference type="EMBL" id="ATS17566.1"/>
    </source>
</evidence>
<dbReference type="EMBL" id="CP018092">
    <property type="protein sequence ID" value="ATS17566.1"/>
    <property type="molecule type" value="Genomic_DNA"/>
</dbReference>
<dbReference type="OrthoDB" id="467906at2"/>
<protein>
    <submittedName>
        <fullName evidence="2">Uncharacterized protein</fullName>
    </submittedName>
</protein>
<feature type="compositionally biased region" description="Polar residues" evidence="1">
    <location>
        <begin position="175"/>
        <end position="184"/>
    </location>
</feature>
<proteinExistence type="predicted"/>
<evidence type="ECO:0000313" key="3">
    <source>
        <dbReference type="Proteomes" id="UP000231057"/>
    </source>
</evidence>
<sequence length="194" mass="22129">MAIAPNLYEHTLVHYTDPLHATELLRQYRPYLEMIPSMRRPQESLIPIPLPIAEIQIPAAHTSNQRPQVKSALVPCDLVFLMCDPEWKVKTDVELLVFIHRPGESFTELLTRWRQSQLLLSRSYSWDMPLQYRDIFSEGANRHLPLFVLFKETLAVIKRGLKAARLPCIVDTTVSSTASTNSPKLITGAPETPD</sequence>
<reference evidence="3" key="2">
    <citation type="journal article" date="2022" name="Front. Microbiol.">
        <title>Comparative Genomic Analysis Revealed Distinct Molecular Components and Organization of CO2-Concentrating Mechanism in Thermophilic Cyanobacteria.</title>
        <authorList>
            <person name="Tang J."/>
            <person name="Zhou H."/>
            <person name="Yao D."/>
            <person name="Riaz S."/>
            <person name="You D."/>
            <person name="Klepacz-Smolka A."/>
            <person name="Daroch M."/>
        </authorList>
    </citation>
    <scope>NUCLEOTIDE SEQUENCE [LARGE SCALE GENOMIC DNA]</scope>
    <source>
        <strain evidence="3">PCC 6715</strain>
    </source>
</reference>
<accession>A0A2D2PZ92</accession>
<keyword evidence="3" id="KW-1185">Reference proteome</keyword>